<name>A0A8I1MYM5_THIA3</name>
<evidence type="ECO:0000256" key="3">
    <source>
        <dbReference type="ARBA" id="ARBA00022840"/>
    </source>
</evidence>
<dbReference type="EMBL" id="JAFKMR010000029">
    <property type="protein sequence ID" value="MBN8745362.1"/>
    <property type="molecule type" value="Genomic_DNA"/>
</dbReference>
<protein>
    <submittedName>
        <fullName evidence="5">Universal stress protein</fullName>
    </submittedName>
</protein>
<dbReference type="PRINTS" id="PR01438">
    <property type="entry name" value="UNVRSLSTRESS"/>
</dbReference>
<dbReference type="RefSeq" id="WP_276732089.1">
    <property type="nucleotide sequence ID" value="NZ_JAFKMR010000029.1"/>
</dbReference>
<sequence>MPDHNKVTACVDHSRFADYVTDYGAWAAQRMGTLLDLLHVLDRHPETAASSSDHSGAIGLGAQDDLLQELAESERQTLLSARERGRTLLAQLRQRALDAGATEVDIRQRLGELTQTLVEQAPAIGLLVLGRRGASAERSGRDIGRHVEAIVRALHIPILTVTDAFTPPQRVLIAYDGGSMTRRAVEWVGAQPLLAGLDITVCMASTPSAQTEKTLDWARQTLQSRGMTAQVLARAGDPESVISAVLKEQNIDLLIMGAYSHSPVRKLLLGSKTADLLRASTIPTLLLR</sequence>
<comment type="caution">
    <text evidence="5">The sequence shown here is derived from an EMBL/GenBank/DDBJ whole genome shotgun (WGS) entry which is preliminary data.</text>
</comment>
<dbReference type="CDD" id="cd00293">
    <property type="entry name" value="USP-like"/>
    <property type="match status" value="2"/>
</dbReference>
<feature type="domain" description="UspA" evidence="4">
    <location>
        <begin position="169"/>
        <end position="288"/>
    </location>
</feature>
<dbReference type="Proteomes" id="UP000664800">
    <property type="component" value="Unassembled WGS sequence"/>
</dbReference>
<organism evidence="5 6">
    <name type="scientific">Thiomonas arsenitoxydans (strain DSM 22701 / CIP 110005 / 3As)</name>
    <dbReference type="NCBI Taxonomy" id="426114"/>
    <lineage>
        <taxon>Bacteria</taxon>
        <taxon>Pseudomonadati</taxon>
        <taxon>Pseudomonadota</taxon>
        <taxon>Betaproteobacteria</taxon>
        <taxon>Burkholderiales</taxon>
        <taxon>Thiomonas</taxon>
    </lineage>
</organism>
<dbReference type="Pfam" id="PF00582">
    <property type="entry name" value="Usp"/>
    <property type="match status" value="2"/>
</dbReference>
<dbReference type="PANTHER" id="PTHR46268:SF27">
    <property type="entry name" value="UNIVERSAL STRESS PROTEIN RV2623"/>
    <property type="match status" value="1"/>
</dbReference>
<evidence type="ECO:0000313" key="5">
    <source>
        <dbReference type="EMBL" id="MBN8745362.1"/>
    </source>
</evidence>
<dbReference type="Gene3D" id="3.40.50.12370">
    <property type="match status" value="1"/>
</dbReference>
<reference evidence="5" key="1">
    <citation type="submission" date="2021-02" db="EMBL/GenBank/DDBJ databases">
        <title>Thiocyanate and organic carbon inputs drive convergent selection for specific autotrophic Afipia and Thiobacillus strains within complex microbiomes.</title>
        <authorList>
            <person name="Huddy R.J."/>
            <person name="Sachdeva R."/>
            <person name="Kadzinga F."/>
            <person name="Kantor R.S."/>
            <person name="Harrison S.T.L."/>
            <person name="Banfield J.F."/>
        </authorList>
    </citation>
    <scope>NUCLEOTIDE SEQUENCE</scope>
    <source>
        <strain evidence="5">SCN18_13_7_16_R3_B_64_19</strain>
    </source>
</reference>
<evidence type="ECO:0000256" key="2">
    <source>
        <dbReference type="ARBA" id="ARBA00022741"/>
    </source>
</evidence>
<evidence type="ECO:0000256" key="1">
    <source>
        <dbReference type="ARBA" id="ARBA00008791"/>
    </source>
</evidence>
<accession>A0A8I1MYM5</accession>
<evidence type="ECO:0000259" key="4">
    <source>
        <dbReference type="Pfam" id="PF00582"/>
    </source>
</evidence>
<comment type="similarity">
    <text evidence="1">Belongs to the universal stress protein A family.</text>
</comment>
<keyword evidence="2" id="KW-0547">Nucleotide-binding</keyword>
<keyword evidence="3" id="KW-0067">ATP-binding</keyword>
<proteinExistence type="inferred from homology"/>
<dbReference type="InterPro" id="IPR006015">
    <property type="entry name" value="Universal_stress_UspA"/>
</dbReference>
<dbReference type="GO" id="GO:0005524">
    <property type="term" value="F:ATP binding"/>
    <property type="evidence" value="ECO:0007669"/>
    <property type="project" value="UniProtKB-KW"/>
</dbReference>
<dbReference type="InterPro" id="IPR006016">
    <property type="entry name" value="UspA"/>
</dbReference>
<feature type="domain" description="UspA" evidence="4">
    <location>
        <begin position="6"/>
        <end position="161"/>
    </location>
</feature>
<gene>
    <name evidence="5" type="ORF">J0I24_13835</name>
</gene>
<dbReference type="SUPFAM" id="SSF52402">
    <property type="entry name" value="Adenine nucleotide alpha hydrolases-like"/>
    <property type="match status" value="2"/>
</dbReference>
<dbReference type="AlphaFoldDB" id="A0A8I1MYM5"/>
<dbReference type="PANTHER" id="PTHR46268">
    <property type="entry name" value="STRESS RESPONSE PROTEIN NHAX"/>
    <property type="match status" value="1"/>
</dbReference>
<evidence type="ECO:0000313" key="6">
    <source>
        <dbReference type="Proteomes" id="UP000664800"/>
    </source>
</evidence>